<proteinExistence type="predicted"/>
<dbReference type="InterPro" id="IPR000504">
    <property type="entry name" value="RRM_dom"/>
</dbReference>
<dbReference type="Proteomes" id="UP000887569">
    <property type="component" value="Unplaced"/>
</dbReference>
<protein>
    <submittedName>
        <fullName evidence="8 9">RRM domain-containing protein</fullName>
    </submittedName>
</protein>
<dbReference type="PANTHER" id="PTHR13798:SF11">
    <property type="entry name" value="RNA-BINDING PROTEIN 7-RELATED"/>
    <property type="match status" value="1"/>
</dbReference>
<dbReference type="GO" id="GO:0000381">
    <property type="term" value="P:regulation of alternative mRNA splicing, via spliceosome"/>
    <property type="evidence" value="ECO:0007669"/>
    <property type="project" value="TreeGrafter"/>
</dbReference>
<comment type="subcellular location">
    <subcellularLocation>
        <location evidence="1">Nucleus</location>
        <location evidence="1">Nucleoplasm</location>
    </subcellularLocation>
</comment>
<evidence type="ECO:0000256" key="5">
    <source>
        <dbReference type="SAM" id="MobiDB-lite"/>
    </source>
</evidence>
<reference evidence="8 9" key="1">
    <citation type="submission" date="2022-11" db="UniProtKB">
        <authorList>
            <consortium name="WormBaseParasite"/>
        </authorList>
    </citation>
    <scope>IDENTIFICATION</scope>
</reference>
<dbReference type="WBParaSite" id="PgR022X_g003_t03">
    <property type="protein sequence ID" value="PgR022X_g003_t03"/>
    <property type="gene ID" value="PgR022X_g003"/>
</dbReference>
<evidence type="ECO:0000313" key="7">
    <source>
        <dbReference type="Proteomes" id="UP000887569"/>
    </source>
</evidence>
<dbReference type="Gene3D" id="3.30.70.330">
    <property type="match status" value="1"/>
</dbReference>
<evidence type="ECO:0000313" key="9">
    <source>
        <dbReference type="WBParaSite" id="PgR022X_g003_t03"/>
    </source>
</evidence>
<organism evidence="7 9">
    <name type="scientific">Parascaris univalens</name>
    <name type="common">Nematode worm</name>
    <dbReference type="NCBI Taxonomy" id="6257"/>
    <lineage>
        <taxon>Eukaryota</taxon>
        <taxon>Metazoa</taxon>
        <taxon>Ecdysozoa</taxon>
        <taxon>Nematoda</taxon>
        <taxon>Chromadorea</taxon>
        <taxon>Rhabditida</taxon>
        <taxon>Spirurina</taxon>
        <taxon>Ascaridomorpha</taxon>
        <taxon>Ascaridoidea</taxon>
        <taxon>Ascarididae</taxon>
        <taxon>Parascaris</taxon>
    </lineage>
</organism>
<dbReference type="GO" id="GO:0005654">
    <property type="term" value="C:nucleoplasm"/>
    <property type="evidence" value="ECO:0007669"/>
    <property type="project" value="UniProtKB-SubCell"/>
</dbReference>
<dbReference type="InterPro" id="IPR035979">
    <property type="entry name" value="RBD_domain_sf"/>
</dbReference>
<dbReference type="PANTHER" id="PTHR13798">
    <property type="entry name" value="RNA BINDING MOTIF RBM PROTEIN -RELATED"/>
    <property type="match status" value="1"/>
</dbReference>
<evidence type="ECO:0000259" key="6">
    <source>
        <dbReference type="PROSITE" id="PS50102"/>
    </source>
</evidence>
<feature type="domain" description="RRM" evidence="6">
    <location>
        <begin position="9"/>
        <end position="90"/>
    </location>
</feature>
<sequence length="243" mass="28415">MSETDPSERTCYVSGLHERVSKSLLEELFIQMGPLETVVLRSVGQANEGRAAHRYALIVFKDVESVLFATECMDGIRMFGKELSVRPKQGTEQEKKYKEKTQLHRFVRMIPNAEEPWNRGHHRRDERSLRSAIQRDASRRINSSYSPSQRNNDYYATPYQRVTEKHRMVMNFDQNESMSGKAQQAFMQNEWNVYSPVLRNFTETRDYTPQGRARAPRAHEQGIMLGFHTFNSAPDLIRHWDGR</sequence>
<evidence type="ECO:0000313" key="8">
    <source>
        <dbReference type="WBParaSite" id="PgR022X_g003_t01"/>
    </source>
</evidence>
<name>A0A915B1N5_PARUN</name>
<evidence type="ECO:0000256" key="4">
    <source>
        <dbReference type="PROSITE-ProRule" id="PRU00176"/>
    </source>
</evidence>
<evidence type="ECO:0000256" key="1">
    <source>
        <dbReference type="ARBA" id="ARBA00004642"/>
    </source>
</evidence>
<dbReference type="InterPro" id="IPR012677">
    <property type="entry name" value="Nucleotide-bd_a/b_plait_sf"/>
</dbReference>
<dbReference type="InterPro" id="IPR052285">
    <property type="entry name" value="NEXT_complex_subunit"/>
</dbReference>
<evidence type="ECO:0000256" key="3">
    <source>
        <dbReference type="ARBA" id="ARBA00023242"/>
    </source>
</evidence>
<evidence type="ECO:0000256" key="2">
    <source>
        <dbReference type="ARBA" id="ARBA00022884"/>
    </source>
</evidence>
<keyword evidence="3" id="KW-0539">Nucleus</keyword>
<accession>A0A915B1N5</accession>
<feature type="region of interest" description="Disordered" evidence="5">
    <location>
        <begin position="116"/>
        <end position="153"/>
    </location>
</feature>
<dbReference type="Pfam" id="PF00076">
    <property type="entry name" value="RRM_1"/>
    <property type="match status" value="1"/>
</dbReference>
<feature type="compositionally biased region" description="Polar residues" evidence="5">
    <location>
        <begin position="140"/>
        <end position="153"/>
    </location>
</feature>
<keyword evidence="7" id="KW-1185">Reference proteome</keyword>
<dbReference type="SMART" id="SM00360">
    <property type="entry name" value="RRM"/>
    <property type="match status" value="1"/>
</dbReference>
<dbReference type="AlphaFoldDB" id="A0A915B1N5"/>
<keyword evidence="2 4" id="KW-0694">RNA-binding</keyword>
<dbReference type="WBParaSite" id="PgR022X_g003_t01">
    <property type="protein sequence ID" value="PgR022X_g003_t01"/>
    <property type="gene ID" value="PgR022X_g003"/>
</dbReference>
<dbReference type="GO" id="GO:0003727">
    <property type="term" value="F:single-stranded RNA binding"/>
    <property type="evidence" value="ECO:0007669"/>
    <property type="project" value="TreeGrafter"/>
</dbReference>
<dbReference type="PROSITE" id="PS50102">
    <property type="entry name" value="RRM"/>
    <property type="match status" value="1"/>
</dbReference>
<dbReference type="SUPFAM" id="SSF54928">
    <property type="entry name" value="RNA-binding domain, RBD"/>
    <property type="match status" value="1"/>
</dbReference>